<dbReference type="Gene3D" id="3.40.50.150">
    <property type="entry name" value="Vaccinia Virus protein VP39"/>
    <property type="match status" value="1"/>
</dbReference>
<dbReference type="SUPFAM" id="SSF53335">
    <property type="entry name" value="S-adenosyl-L-methionine-dependent methyltransferases"/>
    <property type="match status" value="1"/>
</dbReference>
<evidence type="ECO:0000313" key="2">
    <source>
        <dbReference type="EMBL" id="KAK9870981.1"/>
    </source>
</evidence>
<dbReference type="Proteomes" id="UP001431783">
    <property type="component" value="Unassembled WGS sequence"/>
</dbReference>
<dbReference type="EMBL" id="JARQZJ010000004">
    <property type="protein sequence ID" value="KAK9870981.1"/>
    <property type="molecule type" value="Genomic_DNA"/>
</dbReference>
<dbReference type="Pfam" id="PF06080">
    <property type="entry name" value="DUF938"/>
    <property type="match status" value="1"/>
</dbReference>
<comment type="caution">
    <text evidence="2">The sequence shown here is derived from an EMBL/GenBank/DDBJ whole genome shotgun (WGS) entry which is preliminary data.</text>
</comment>
<accession>A0AAW1TS62</accession>
<reference evidence="2 3" key="1">
    <citation type="submission" date="2023-03" db="EMBL/GenBank/DDBJ databases">
        <title>Genome insight into feeding habits of ladybird beetles.</title>
        <authorList>
            <person name="Li H.-S."/>
            <person name="Huang Y.-H."/>
            <person name="Pang H."/>
        </authorList>
    </citation>
    <scope>NUCLEOTIDE SEQUENCE [LARGE SCALE GENOMIC DNA]</scope>
    <source>
        <strain evidence="2">SYSU_2023b</strain>
        <tissue evidence="2">Whole body</tissue>
    </source>
</reference>
<name>A0AAW1TS62_9CUCU</name>
<evidence type="ECO:0008006" key="4">
    <source>
        <dbReference type="Google" id="ProtNLM"/>
    </source>
</evidence>
<dbReference type="PANTHER" id="PTHR20974">
    <property type="entry name" value="UPF0585 PROTEIN CG18661"/>
    <property type="match status" value="1"/>
</dbReference>
<keyword evidence="3" id="KW-1185">Reference proteome</keyword>
<protein>
    <recommendedName>
        <fullName evidence="4">Methyltransferase-like 26</fullName>
    </recommendedName>
</protein>
<dbReference type="InterPro" id="IPR029063">
    <property type="entry name" value="SAM-dependent_MTases_sf"/>
</dbReference>
<dbReference type="PANTHER" id="PTHR20974:SF0">
    <property type="entry name" value="UPF0585 PROTEIN CG18661"/>
    <property type="match status" value="1"/>
</dbReference>
<dbReference type="AlphaFoldDB" id="A0AAW1TS62"/>
<organism evidence="2 3">
    <name type="scientific">Henosepilachna vigintioctopunctata</name>
    <dbReference type="NCBI Taxonomy" id="420089"/>
    <lineage>
        <taxon>Eukaryota</taxon>
        <taxon>Metazoa</taxon>
        <taxon>Ecdysozoa</taxon>
        <taxon>Arthropoda</taxon>
        <taxon>Hexapoda</taxon>
        <taxon>Insecta</taxon>
        <taxon>Pterygota</taxon>
        <taxon>Neoptera</taxon>
        <taxon>Endopterygota</taxon>
        <taxon>Coleoptera</taxon>
        <taxon>Polyphaga</taxon>
        <taxon>Cucujiformia</taxon>
        <taxon>Coccinelloidea</taxon>
        <taxon>Coccinellidae</taxon>
        <taxon>Epilachninae</taxon>
        <taxon>Epilachnini</taxon>
        <taxon>Henosepilachna</taxon>
    </lineage>
</organism>
<comment type="similarity">
    <text evidence="1">Belongs to the UPF0585 family.</text>
</comment>
<proteinExistence type="inferred from homology"/>
<sequence length="239" mass="27316">MKTFKICLERFLILSQHLDKNLFYIGTFHSRKMSSAKINYPAANRNKTPILEVLKKHFDANLKGTVLELASGTGQHVSFFATNFPNLEFQPSETEQSLFESIKAYANDTPTKNVRHPVRIDTSAKDVKDWKLNEYFDYIICVNMIHVSPIECSIGLFKNGSQVLKPGGLIVTYGAYAYKGVIEPQSNIDFDRSIRSQHPDWGLRDIVDLENIANEHGIVLVHKYDLPANNKCLIWKKQR</sequence>
<dbReference type="InterPro" id="IPR010342">
    <property type="entry name" value="DUF938"/>
</dbReference>
<evidence type="ECO:0000313" key="3">
    <source>
        <dbReference type="Proteomes" id="UP001431783"/>
    </source>
</evidence>
<gene>
    <name evidence="2" type="ORF">WA026_009941</name>
</gene>
<evidence type="ECO:0000256" key="1">
    <source>
        <dbReference type="ARBA" id="ARBA00008308"/>
    </source>
</evidence>